<gene>
    <name evidence="2" type="ORF">E2C01_087120</name>
</gene>
<keyword evidence="1" id="KW-1133">Transmembrane helix</keyword>
<dbReference type="AlphaFoldDB" id="A0A5B7JB44"/>
<keyword evidence="1" id="KW-0472">Membrane</keyword>
<accession>A0A5B7JB44</accession>
<keyword evidence="3" id="KW-1185">Reference proteome</keyword>
<protein>
    <submittedName>
        <fullName evidence="2">Uncharacterized protein</fullName>
    </submittedName>
</protein>
<dbReference type="EMBL" id="VSRR010089950">
    <property type="protein sequence ID" value="MPC92049.1"/>
    <property type="molecule type" value="Genomic_DNA"/>
</dbReference>
<evidence type="ECO:0000256" key="1">
    <source>
        <dbReference type="SAM" id="Phobius"/>
    </source>
</evidence>
<evidence type="ECO:0000313" key="2">
    <source>
        <dbReference type="EMBL" id="MPC92049.1"/>
    </source>
</evidence>
<reference evidence="2 3" key="1">
    <citation type="submission" date="2019-05" db="EMBL/GenBank/DDBJ databases">
        <title>Another draft genome of Portunus trituberculatus and its Hox gene families provides insights of decapod evolution.</title>
        <authorList>
            <person name="Jeong J.-H."/>
            <person name="Song I."/>
            <person name="Kim S."/>
            <person name="Choi T."/>
            <person name="Kim D."/>
            <person name="Ryu S."/>
            <person name="Kim W."/>
        </authorList>
    </citation>
    <scope>NUCLEOTIDE SEQUENCE [LARGE SCALE GENOMIC DNA]</scope>
    <source>
        <tissue evidence="2">Muscle</tissue>
    </source>
</reference>
<evidence type="ECO:0000313" key="3">
    <source>
        <dbReference type="Proteomes" id="UP000324222"/>
    </source>
</evidence>
<feature type="transmembrane region" description="Helical" evidence="1">
    <location>
        <begin position="12"/>
        <end position="30"/>
    </location>
</feature>
<proteinExistence type="predicted"/>
<keyword evidence="1" id="KW-0812">Transmembrane</keyword>
<sequence>MTRALHPSRSSPLLLWRWAGPWACWWWAWWRAWW</sequence>
<comment type="caution">
    <text evidence="2">The sequence shown here is derived from an EMBL/GenBank/DDBJ whole genome shotgun (WGS) entry which is preliminary data.</text>
</comment>
<dbReference type="Proteomes" id="UP000324222">
    <property type="component" value="Unassembled WGS sequence"/>
</dbReference>
<name>A0A5B7JB44_PORTR</name>
<organism evidence="2 3">
    <name type="scientific">Portunus trituberculatus</name>
    <name type="common">Swimming crab</name>
    <name type="synonym">Neptunus trituberculatus</name>
    <dbReference type="NCBI Taxonomy" id="210409"/>
    <lineage>
        <taxon>Eukaryota</taxon>
        <taxon>Metazoa</taxon>
        <taxon>Ecdysozoa</taxon>
        <taxon>Arthropoda</taxon>
        <taxon>Crustacea</taxon>
        <taxon>Multicrustacea</taxon>
        <taxon>Malacostraca</taxon>
        <taxon>Eumalacostraca</taxon>
        <taxon>Eucarida</taxon>
        <taxon>Decapoda</taxon>
        <taxon>Pleocyemata</taxon>
        <taxon>Brachyura</taxon>
        <taxon>Eubrachyura</taxon>
        <taxon>Portunoidea</taxon>
        <taxon>Portunidae</taxon>
        <taxon>Portuninae</taxon>
        <taxon>Portunus</taxon>
    </lineage>
</organism>